<organism evidence="3 4">
    <name type="scientific">Mycolicibacter senuensis</name>
    <dbReference type="NCBI Taxonomy" id="386913"/>
    <lineage>
        <taxon>Bacteria</taxon>
        <taxon>Bacillati</taxon>
        <taxon>Actinomycetota</taxon>
        <taxon>Actinomycetes</taxon>
        <taxon>Mycobacteriales</taxon>
        <taxon>Mycobacteriaceae</taxon>
        <taxon>Mycolicibacter</taxon>
    </lineage>
</organism>
<dbReference type="InterPro" id="IPR058689">
    <property type="entry name" value="LUCA"/>
</dbReference>
<keyword evidence="2" id="KW-0472">Membrane</keyword>
<dbReference type="InterPro" id="IPR036259">
    <property type="entry name" value="MFS_trans_sf"/>
</dbReference>
<keyword evidence="4" id="KW-1185">Reference proteome</keyword>
<accession>A0A7I9XNU7</accession>
<evidence type="ECO:0000256" key="2">
    <source>
        <dbReference type="SAM" id="Phobius"/>
    </source>
</evidence>
<feature type="compositionally biased region" description="Basic residues" evidence="1">
    <location>
        <begin position="241"/>
        <end position="251"/>
    </location>
</feature>
<feature type="compositionally biased region" description="Acidic residues" evidence="1">
    <location>
        <begin position="172"/>
        <end position="212"/>
    </location>
</feature>
<name>A0A7I9XNU7_9MYCO</name>
<dbReference type="AlphaFoldDB" id="A0A7I9XNU7"/>
<feature type="region of interest" description="Disordered" evidence="1">
    <location>
        <begin position="143"/>
        <end position="251"/>
    </location>
</feature>
<dbReference type="EMBL" id="BLKV01000002">
    <property type="protein sequence ID" value="GFG71126.1"/>
    <property type="molecule type" value="Genomic_DNA"/>
</dbReference>
<dbReference type="OrthoDB" id="4726219at2"/>
<feature type="transmembrane region" description="Helical" evidence="2">
    <location>
        <begin position="7"/>
        <end position="30"/>
    </location>
</feature>
<evidence type="ECO:0000256" key="1">
    <source>
        <dbReference type="SAM" id="MobiDB-lite"/>
    </source>
</evidence>
<feature type="transmembrane region" description="Helical" evidence="2">
    <location>
        <begin position="75"/>
        <end position="100"/>
    </location>
</feature>
<gene>
    <name evidence="3" type="ORF">MSEN_28460</name>
</gene>
<keyword evidence="2" id="KW-1133">Transmembrane helix</keyword>
<proteinExistence type="predicted"/>
<evidence type="ECO:0000313" key="4">
    <source>
        <dbReference type="Proteomes" id="UP000465263"/>
    </source>
</evidence>
<evidence type="ECO:0008006" key="5">
    <source>
        <dbReference type="Google" id="ProtNLM"/>
    </source>
</evidence>
<feature type="transmembrane region" description="Helical" evidence="2">
    <location>
        <begin position="112"/>
        <end position="139"/>
    </location>
</feature>
<dbReference type="SUPFAM" id="SSF103473">
    <property type="entry name" value="MFS general substrate transporter"/>
    <property type="match status" value="1"/>
</dbReference>
<dbReference type="Proteomes" id="UP000465263">
    <property type="component" value="Unassembled WGS sequence"/>
</dbReference>
<reference evidence="3 4" key="1">
    <citation type="journal article" date="2019" name="Emerg. Microbes Infect.">
        <title>Comprehensive subspecies identification of 175 nontuberculous mycobacteria species based on 7547 genomic profiles.</title>
        <authorList>
            <person name="Matsumoto Y."/>
            <person name="Kinjo T."/>
            <person name="Motooka D."/>
            <person name="Nabeya D."/>
            <person name="Jung N."/>
            <person name="Uechi K."/>
            <person name="Horii T."/>
            <person name="Iida T."/>
            <person name="Fujita J."/>
            <person name="Nakamura S."/>
        </authorList>
    </citation>
    <scope>NUCLEOTIDE SEQUENCE [LARGE SCALE GENOMIC DNA]</scope>
    <source>
        <strain evidence="3 4">JCM 16017</strain>
    </source>
</reference>
<protein>
    <recommendedName>
        <fullName evidence="5">Transmembrane protein</fullName>
    </recommendedName>
</protein>
<sequence length="251" mass="26654">MSRTVATVWHASLSTLAAILYFLFVLPRWWELTGFTPHALGIVLRIFLGLLVAGTALPVVAILKHTRKPEYGTPQLALTLLTGSIVAHGVAGTLIAGTAISEIWLSLDAAGIWLFGIYGAAAAIALLGIGAFYLSFVAAMPPPPPKPIKPKTEKQSTLRRWRAKKSDAAAAEAEDDDADDDGEDPDGEVPDDDTDDTDDTDAEHDEIVETVEADTVAETTESASEEAPEPASTGVQDKLRPSGKRGAKKGR</sequence>
<feature type="compositionally biased region" description="Low complexity" evidence="1">
    <location>
        <begin position="213"/>
        <end position="222"/>
    </location>
</feature>
<keyword evidence="2" id="KW-0812">Transmembrane</keyword>
<dbReference type="RefSeq" id="WP_085085503.1">
    <property type="nucleotide sequence ID" value="NZ_BLKV01000002.1"/>
</dbReference>
<evidence type="ECO:0000313" key="3">
    <source>
        <dbReference type="EMBL" id="GFG71126.1"/>
    </source>
</evidence>
<comment type="caution">
    <text evidence="3">The sequence shown here is derived from an EMBL/GenBank/DDBJ whole genome shotgun (WGS) entry which is preliminary data.</text>
</comment>
<dbReference type="Pfam" id="PF26307">
    <property type="entry name" value="LUCA"/>
    <property type="match status" value="1"/>
</dbReference>
<feature type="transmembrane region" description="Helical" evidence="2">
    <location>
        <begin position="42"/>
        <end position="63"/>
    </location>
</feature>